<name>A0A1U7LH83_NEOID</name>
<evidence type="ECO:0000256" key="9">
    <source>
        <dbReference type="ARBA" id="ARBA00023568"/>
    </source>
</evidence>
<comment type="subcellular location">
    <subcellularLocation>
        <location evidence="1">Endoplasmic reticulum membrane</location>
        <topology evidence="1">Multi-pass membrane protein</topology>
    </subcellularLocation>
</comment>
<evidence type="ECO:0000256" key="6">
    <source>
        <dbReference type="ARBA" id="ARBA00022989"/>
    </source>
</evidence>
<dbReference type="GO" id="GO:0032541">
    <property type="term" value="C:cortical endoplasmic reticulum"/>
    <property type="evidence" value="ECO:0007669"/>
    <property type="project" value="EnsemblFungi"/>
</dbReference>
<dbReference type="GO" id="GO:0140042">
    <property type="term" value="P:lipid droplet formation"/>
    <property type="evidence" value="ECO:0007669"/>
    <property type="project" value="EnsemblFungi"/>
</dbReference>
<evidence type="ECO:0000256" key="4">
    <source>
        <dbReference type="ARBA" id="ARBA00022692"/>
    </source>
</evidence>
<accession>A0A1U7LH83</accession>
<feature type="transmembrane region" description="Helical" evidence="10">
    <location>
        <begin position="262"/>
        <end position="281"/>
    </location>
</feature>
<dbReference type="InterPro" id="IPR004299">
    <property type="entry name" value="MBOAT_fam"/>
</dbReference>
<feature type="transmembrane region" description="Helical" evidence="10">
    <location>
        <begin position="91"/>
        <end position="113"/>
    </location>
</feature>
<feature type="transmembrane region" description="Helical" evidence="10">
    <location>
        <begin position="301"/>
        <end position="321"/>
    </location>
</feature>
<dbReference type="AlphaFoldDB" id="A0A1U7LH83"/>
<evidence type="ECO:0000256" key="1">
    <source>
        <dbReference type="ARBA" id="ARBA00004477"/>
    </source>
</evidence>
<dbReference type="STRING" id="1198029.A0A1U7LH83"/>
<sequence length="399" mass="46754">MALGKTLTATAILTQSQDSTLEIRLSSSRQKKRKLTSEFKTLEFHPQVSVFDRSNPSSTNSPFHGFFTLFWLGLGFYMIRTVAWNFRDMIVLWISDLCMVISSVFALVLQRAVYAGTIDWDHTGWIIGHIWQISSLAFTVWWSEYRQWPWIQKVFITLHCFVMLMKQYSYATFNGYLSRRYRVVKELELRLGSTTSTSEKEKLGLEIQGHMNELESPCGTKHYPDNLTLRNFVDYLLCPTLIYELSYPRTAKIRWSYLLEKSVASVGVFLLIVLIAEHSVIPHLPPQTTTRTQRLHDLPWSALDIIFPLTTLYLLVFYLVFECILNVFAEITCFADRGFYDAWWNSWNWEQFSREWNKPVHLFLLRHVYHSSISAFKISKRHATLCTFLLSALYVLEIK</sequence>
<dbReference type="OrthoDB" id="10039049at2759"/>
<evidence type="ECO:0000256" key="8">
    <source>
        <dbReference type="ARBA" id="ARBA00023315"/>
    </source>
</evidence>
<evidence type="ECO:0000256" key="3">
    <source>
        <dbReference type="ARBA" id="ARBA00022679"/>
    </source>
</evidence>
<evidence type="ECO:0000256" key="2">
    <source>
        <dbReference type="ARBA" id="ARBA00009010"/>
    </source>
</evidence>
<dbReference type="GO" id="GO:0005789">
    <property type="term" value="C:endoplasmic reticulum membrane"/>
    <property type="evidence" value="ECO:0007669"/>
    <property type="project" value="UniProtKB-SubCell"/>
</dbReference>
<reference evidence="11 12" key="1">
    <citation type="submission" date="2016-04" db="EMBL/GenBank/DDBJ databases">
        <title>Evolutionary innovation and constraint leading to complex multicellularity in the Ascomycota.</title>
        <authorList>
            <person name="Cisse O."/>
            <person name="Nguyen A."/>
            <person name="Hewitt D.A."/>
            <person name="Jedd G."/>
            <person name="Stajich J.E."/>
        </authorList>
    </citation>
    <scope>NUCLEOTIDE SEQUENCE [LARGE SCALE GENOMIC DNA]</scope>
    <source>
        <strain evidence="11 12">DAH-3</strain>
    </source>
</reference>
<feature type="transmembrane region" description="Helical" evidence="10">
    <location>
        <begin position="125"/>
        <end position="143"/>
    </location>
</feature>
<dbReference type="PIRSF" id="PIRSF000439">
    <property type="entry name" value="Oat_ACAT_DAG_ARE"/>
    <property type="match status" value="1"/>
</dbReference>
<keyword evidence="12" id="KW-1185">Reference proteome</keyword>
<evidence type="ECO:0000313" key="12">
    <source>
        <dbReference type="Proteomes" id="UP000186594"/>
    </source>
</evidence>
<evidence type="ECO:0000313" key="11">
    <source>
        <dbReference type="EMBL" id="OLL22016.1"/>
    </source>
</evidence>
<gene>
    <name evidence="11" type="ORF">NEOLI_002621</name>
</gene>
<evidence type="ECO:0000256" key="5">
    <source>
        <dbReference type="ARBA" id="ARBA00022824"/>
    </source>
</evidence>
<dbReference type="Pfam" id="PF03062">
    <property type="entry name" value="MBOAT"/>
    <property type="match status" value="1"/>
</dbReference>
<dbReference type="GO" id="GO:0008204">
    <property type="term" value="P:ergosterol metabolic process"/>
    <property type="evidence" value="ECO:0007669"/>
    <property type="project" value="TreeGrafter"/>
</dbReference>
<proteinExistence type="inferred from homology"/>
<keyword evidence="8 11" id="KW-0012">Acyltransferase</keyword>
<comment type="function">
    <text evidence="9">Sterol O-acyltransferase that catalyzes the formation of stery esters.</text>
</comment>
<keyword evidence="7 10" id="KW-0472">Membrane</keyword>
<dbReference type="GO" id="GO:0034737">
    <property type="term" value="F:ergosterol O-acyltransferase activity"/>
    <property type="evidence" value="ECO:0007669"/>
    <property type="project" value="TreeGrafter"/>
</dbReference>
<keyword evidence="5" id="KW-0256">Endoplasmic reticulum</keyword>
<organism evidence="11 12">
    <name type="scientific">Neolecta irregularis (strain DAH-3)</name>
    <dbReference type="NCBI Taxonomy" id="1198029"/>
    <lineage>
        <taxon>Eukaryota</taxon>
        <taxon>Fungi</taxon>
        <taxon>Dikarya</taxon>
        <taxon>Ascomycota</taxon>
        <taxon>Taphrinomycotina</taxon>
        <taxon>Neolectales</taxon>
        <taxon>Neolectaceae</taxon>
        <taxon>Neolecta</taxon>
    </lineage>
</organism>
<evidence type="ECO:0000256" key="10">
    <source>
        <dbReference type="SAM" id="Phobius"/>
    </source>
</evidence>
<dbReference type="PANTHER" id="PTHR10408">
    <property type="entry name" value="STEROL O-ACYLTRANSFERASE"/>
    <property type="match status" value="1"/>
</dbReference>
<keyword evidence="4 10" id="KW-0812">Transmembrane</keyword>
<protein>
    <submittedName>
        <fullName evidence="11">Putative sterol O-acyltransferase 1</fullName>
    </submittedName>
</protein>
<feature type="transmembrane region" description="Helical" evidence="10">
    <location>
        <begin position="61"/>
        <end position="79"/>
    </location>
</feature>
<dbReference type="PANTHER" id="PTHR10408:SF23">
    <property type="entry name" value="STEROL O-ACYLTRANSFERASE 1-RELATED"/>
    <property type="match status" value="1"/>
</dbReference>
<evidence type="ECO:0000256" key="7">
    <source>
        <dbReference type="ARBA" id="ARBA00023136"/>
    </source>
</evidence>
<dbReference type="EMBL" id="LXFE01004026">
    <property type="protein sequence ID" value="OLL22016.1"/>
    <property type="molecule type" value="Genomic_DNA"/>
</dbReference>
<dbReference type="OMA" id="FNRQWPW"/>
<dbReference type="GO" id="GO:0097038">
    <property type="term" value="C:perinuclear endoplasmic reticulum"/>
    <property type="evidence" value="ECO:0007669"/>
    <property type="project" value="EnsemblFungi"/>
</dbReference>
<comment type="similarity">
    <text evidence="2">Belongs to the membrane-bound acyltransferase family. Sterol o-acyltransferase subfamily.</text>
</comment>
<dbReference type="Proteomes" id="UP000186594">
    <property type="component" value="Unassembled WGS sequence"/>
</dbReference>
<comment type="caution">
    <text evidence="11">The sequence shown here is derived from an EMBL/GenBank/DDBJ whole genome shotgun (WGS) entry which is preliminary data.</text>
</comment>
<dbReference type="InterPro" id="IPR014371">
    <property type="entry name" value="Oat_ACAT_DAG_ARE"/>
</dbReference>
<keyword evidence="3 11" id="KW-0808">Transferase</keyword>
<keyword evidence="6 10" id="KW-1133">Transmembrane helix</keyword>